<dbReference type="InterPro" id="IPR006580">
    <property type="entry name" value="Znf_TTF"/>
</dbReference>
<evidence type="ECO:0000313" key="4">
    <source>
        <dbReference type="Proteomes" id="UP000198287"/>
    </source>
</evidence>
<sequence length="887" mass="100801">MSTKKPSGHEFRKRRADAETKKLEAAEKHQKLTKFFGTPAEINALENSQPSSTSNSHATLSNDNSIKARSTEENNSDLINIHTLNNTRDLPVQFEVSNNEDENEIVPEEGFKNNSPRTDEPRNFDSRAQSDVTIVGIEDKIDLDPGNWPTRLSLAQKSYILNKGPRSGAGLNYPQNESGRRFNDSHFWRNLGNGEKVNRNWLVYSNSADNVYCFPCKIFGGHTESTLHSTGYSDWKNLSSALRSHEDSKFHKEACFSWIGTEKSIKNISGIDAHMQAGIAAERQRWRDILKRIIEVVRFLATHNLAFQGSVEKLYQHNNGNFLGIIELLSKFDPLLNEHVQKVVGGSSKSCRPHYFSHDIQNELIQVMCSKVSDRIIQEVKNAKYFSIILDCTPDIAHHEQMSVILRYVDCKEKKVVISESFLGFVVVHDKTGMGLTDAVLKFIEDAGLDLKNIRGQSYDNGSNMKGNIRGVQSRILEVNPKATFIACVNHSCNLVLSDGAKSATQTITFFGVVQKIFTFASASTNRWDIFRKHATQFPVKPLSANRWESRIDSLKALRFQISRVRDALLEIGANTNFDVDTRFEANNICSQIEKFEFLVLLSAWYDLLHHLNVVSKMTQEKTVNVGATLQLLNNTEKFLEDYGRNGFVTAQITARELGEELGLEEDEMIFTAARMRKRKSHFDEENSENATNNSNNDPALKFKNSCFDKLVSCVQDSMTRRFTHMRKNLSDFQIIIDADCRSTCDEGELLRNCKDLHFRFMDGKDKDIEGSQLFDEFKLLRDSFPEKFKSNPHALLDFIAGSCLEGVFPNIWISLRIVMTLPVSVASAERSFSKLKLIENYLRSSMSQERLCGLAILSIEKELTCEIDFDDIINEFALRKSRKVLF</sequence>
<proteinExistence type="predicted"/>
<feature type="domain" description="TTF-type" evidence="2">
    <location>
        <begin position="178"/>
        <end position="271"/>
    </location>
</feature>
<evidence type="ECO:0000313" key="3">
    <source>
        <dbReference type="EMBL" id="OXA40937.1"/>
    </source>
</evidence>
<dbReference type="SMART" id="SM00597">
    <property type="entry name" value="ZnF_TTF"/>
    <property type="match status" value="1"/>
</dbReference>
<dbReference type="InterPro" id="IPR012337">
    <property type="entry name" value="RNaseH-like_sf"/>
</dbReference>
<feature type="compositionally biased region" description="Basic and acidic residues" evidence="1">
    <location>
        <begin position="16"/>
        <end position="30"/>
    </location>
</feature>
<protein>
    <submittedName>
        <fullName evidence="3">Zinc finger MYM-type protein 1</fullName>
    </submittedName>
</protein>
<dbReference type="Pfam" id="PF14291">
    <property type="entry name" value="DUF4371"/>
    <property type="match status" value="1"/>
</dbReference>
<dbReference type="AlphaFoldDB" id="A0A226D874"/>
<feature type="compositionally biased region" description="Polar residues" evidence="1">
    <location>
        <begin position="45"/>
        <end position="68"/>
    </location>
</feature>
<dbReference type="SUPFAM" id="SSF53098">
    <property type="entry name" value="Ribonuclease H-like"/>
    <property type="match status" value="1"/>
</dbReference>
<dbReference type="Pfam" id="PF05699">
    <property type="entry name" value="Dimer_Tnp_hAT"/>
    <property type="match status" value="1"/>
</dbReference>
<comment type="caution">
    <text evidence="3">The sequence shown here is derived from an EMBL/GenBank/DDBJ whole genome shotgun (WGS) entry which is preliminary data.</text>
</comment>
<dbReference type="STRING" id="158441.A0A226D874"/>
<reference evidence="3 4" key="1">
    <citation type="submission" date="2015-12" db="EMBL/GenBank/DDBJ databases">
        <title>The genome of Folsomia candida.</title>
        <authorList>
            <person name="Faddeeva A."/>
            <person name="Derks M.F."/>
            <person name="Anvar Y."/>
            <person name="Smit S."/>
            <person name="Van Straalen N."/>
            <person name="Roelofs D."/>
        </authorList>
    </citation>
    <scope>NUCLEOTIDE SEQUENCE [LARGE SCALE GENOMIC DNA]</scope>
    <source>
        <strain evidence="3 4">VU population</strain>
        <tissue evidence="3">Whole body</tissue>
    </source>
</reference>
<feature type="region of interest" description="Disordered" evidence="1">
    <location>
        <begin position="1"/>
        <end position="74"/>
    </location>
</feature>
<dbReference type="OMA" id="HTHENSK"/>
<accession>A0A226D874</accession>
<keyword evidence="4" id="KW-1185">Reference proteome</keyword>
<dbReference type="EMBL" id="LNIX01000031">
    <property type="protein sequence ID" value="OXA40937.1"/>
    <property type="molecule type" value="Genomic_DNA"/>
</dbReference>
<gene>
    <name evidence="3" type="ORF">Fcan01_24308</name>
</gene>
<dbReference type="Proteomes" id="UP000198287">
    <property type="component" value="Unassembled WGS sequence"/>
</dbReference>
<dbReference type="PANTHER" id="PTHR45749:SF35">
    <property type="entry name" value="AC-LIKE TRANSPOSASE-RELATED"/>
    <property type="match status" value="1"/>
</dbReference>
<evidence type="ECO:0000256" key="1">
    <source>
        <dbReference type="SAM" id="MobiDB-lite"/>
    </source>
</evidence>
<dbReference type="InterPro" id="IPR025398">
    <property type="entry name" value="DUF4371"/>
</dbReference>
<organism evidence="3 4">
    <name type="scientific">Folsomia candida</name>
    <name type="common">Springtail</name>
    <dbReference type="NCBI Taxonomy" id="158441"/>
    <lineage>
        <taxon>Eukaryota</taxon>
        <taxon>Metazoa</taxon>
        <taxon>Ecdysozoa</taxon>
        <taxon>Arthropoda</taxon>
        <taxon>Hexapoda</taxon>
        <taxon>Collembola</taxon>
        <taxon>Entomobryomorpha</taxon>
        <taxon>Isotomoidea</taxon>
        <taxon>Isotomidae</taxon>
        <taxon>Proisotominae</taxon>
        <taxon>Folsomia</taxon>
    </lineage>
</organism>
<dbReference type="PANTHER" id="PTHR45749">
    <property type="match status" value="1"/>
</dbReference>
<dbReference type="GO" id="GO:0046983">
    <property type="term" value="F:protein dimerization activity"/>
    <property type="evidence" value="ECO:0007669"/>
    <property type="project" value="InterPro"/>
</dbReference>
<dbReference type="InterPro" id="IPR008906">
    <property type="entry name" value="HATC_C_dom"/>
</dbReference>
<evidence type="ECO:0000259" key="2">
    <source>
        <dbReference type="SMART" id="SM00597"/>
    </source>
</evidence>
<dbReference type="OrthoDB" id="10063284at2759"/>
<name>A0A226D874_FOLCA</name>
<feature type="region of interest" description="Disordered" evidence="1">
    <location>
        <begin position="99"/>
        <end position="125"/>
    </location>
</feature>